<dbReference type="OrthoDB" id="6272564at2759"/>
<dbReference type="Pfam" id="PF00855">
    <property type="entry name" value="PWWP"/>
    <property type="match status" value="1"/>
</dbReference>
<dbReference type="InParanoid" id="A0A0P8ZQD5"/>
<dbReference type="Gene3D" id="1.20.920.10">
    <property type="entry name" value="Bromodomain-like"/>
    <property type="match status" value="1"/>
</dbReference>
<reference evidence="10 11" key="1">
    <citation type="journal article" date="2007" name="Nature">
        <title>Evolution of genes and genomes on the Drosophila phylogeny.</title>
        <authorList>
            <consortium name="Drosophila 12 Genomes Consortium"/>
            <person name="Clark A.G."/>
            <person name="Eisen M.B."/>
            <person name="Smith D.R."/>
            <person name="Bergman C.M."/>
            <person name="Oliver B."/>
            <person name="Markow T.A."/>
            <person name="Kaufman T.C."/>
            <person name="Kellis M."/>
            <person name="Gelbart W."/>
            <person name="Iyer V.N."/>
            <person name="Pollard D.A."/>
            <person name="Sackton T.B."/>
            <person name="Larracuente A.M."/>
            <person name="Singh N.D."/>
            <person name="Abad J.P."/>
            <person name="Abt D.N."/>
            <person name="Adryan B."/>
            <person name="Aguade M."/>
            <person name="Akashi H."/>
            <person name="Anderson W.W."/>
            <person name="Aquadro C.F."/>
            <person name="Ardell D.H."/>
            <person name="Arguello R."/>
            <person name="Artieri C.G."/>
            <person name="Barbash D.A."/>
            <person name="Barker D."/>
            <person name="Barsanti P."/>
            <person name="Batterham P."/>
            <person name="Batzoglou S."/>
            <person name="Begun D."/>
            <person name="Bhutkar A."/>
            <person name="Blanco E."/>
            <person name="Bosak S.A."/>
            <person name="Bradley R.K."/>
            <person name="Brand A.D."/>
            <person name="Brent M.R."/>
            <person name="Brooks A.N."/>
            <person name="Brown R.H."/>
            <person name="Butlin R.K."/>
            <person name="Caggese C."/>
            <person name="Calvi B.R."/>
            <person name="Bernardo de Carvalho A."/>
            <person name="Caspi A."/>
            <person name="Castrezana S."/>
            <person name="Celniker S.E."/>
            <person name="Chang J.L."/>
            <person name="Chapple C."/>
            <person name="Chatterji S."/>
            <person name="Chinwalla A."/>
            <person name="Civetta A."/>
            <person name="Clifton S.W."/>
            <person name="Comeron J.M."/>
            <person name="Costello J.C."/>
            <person name="Coyne J.A."/>
            <person name="Daub J."/>
            <person name="David R.G."/>
            <person name="Delcher A.L."/>
            <person name="Delehaunty K."/>
            <person name="Do C.B."/>
            <person name="Ebling H."/>
            <person name="Edwards K."/>
            <person name="Eickbush T."/>
            <person name="Evans J.D."/>
            <person name="Filipski A."/>
            <person name="Findeiss S."/>
            <person name="Freyhult E."/>
            <person name="Fulton L."/>
            <person name="Fulton R."/>
            <person name="Garcia A.C."/>
            <person name="Gardiner A."/>
            <person name="Garfield D.A."/>
            <person name="Garvin B.E."/>
            <person name="Gibson G."/>
            <person name="Gilbert D."/>
            <person name="Gnerre S."/>
            <person name="Godfrey J."/>
            <person name="Good R."/>
            <person name="Gotea V."/>
            <person name="Gravely B."/>
            <person name="Greenberg A.J."/>
            <person name="Griffiths-Jones S."/>
            <person name="Gross S."/>
            <person name="Guigo R."/>
            <person name="Gustafson E.A."/>
            <person name="Haerty W."/>
            <person name="Hahn M.W."/>
            <person name="Halligan D.L."/>
            <person name="Halpern A.L."/>
            <person name="Halter G.M."/>
            <person name="Han M.V."/>
            <person name="Heger A."/>
            <person name="Hillier L."/>
            <person name="Hinrichs A.S."/>
            <person name="Holmes I."/>
            <person name="Hoskins R.A."/>
            <person name="Hubisz M.J."/>
            <person name="Hultmark D."/>
            <person name="Huntley M.A."/>
            <person name="Jaffe D.B."/>
            <person name="Jagadeeshan S."/>
            <person name="Jeck W.R."/>
            <person name="Johnson J."/>
            <person name="Jones C.D."/>
            <person name="Jordan W.C."/>
            <person name="Karpen G.H."/>
            <person name="Kataoka E."/>
            <person name="Keightley P.D."/>
            <person name="Kheradpour P."/>
            <person name="Kirkness E.F."/>
            <person name="Koerich L.B."/>
            <person name="Kristiansen K."/>
            <person name="Kudrna D."/>
            <person name="Kulathinal R.J."/>
            <person name="Kumar S."/>
            <person name="Kwok R."/>
            <person name="Lander E."/>
            <person name="Langley C.H."/>
            <person name="Lapoint R."/>
            <person name="Lazzaro B.P."/>
            <person name="Lee S.J."/>
            <person name="Levesque L."/>
            <person name="Li R."/>
            <person name="Lin C.F."/>
            <person name="Lin M.F."/>
            <person name="Lindblad-Toh K."/>
            <person name="Llopart A."/>
            <person name="Long M."/>
            <person name="Low L."/>
            <person name="Lozovsky E."/>
            <person name="Lu J."/>
            <person name="Luo M."/>
            <person name="Machado C.A."/>
            <person name="Makalowski W."/>
            <person name="Marzo M."/>
            <person name="Matsuda M."/>
            <person name="Matzkin L."/>
            <person name="McAllister B."/>
            <person name="McBride C.S."/>
            <person name="McKernan B."/>
            <person name="McKernan K."/>
            <person name="Mendez-Lago M."/>
            <person name="Minx P."/>
            <person name="Mollenhauer M.U."/>
            <person name="Montooth K."/>
            <person name="Mount S.M."/>
            <person name="Mu X."/>
            <person name="Myers E."/>
            <person name="Negre B."/>
            <person name="Newfeld S."/>
            <person name="Nielsen R."/>
            <person name="Noor M.A."/>
            <person name="O'Grady P."/>
            <person name="Pachter L."/>
            <person name="Papaceit M."/>
            <person name="Parisi M.J."/>
            <person name="Parisi M."/>
            <person name="Parts L."/>
            <person name="Pedersen J.S."/>
            <person name="Pesole G."/>
            <person name="Phillippy A.M."/>
            <person name="Ponting C.P."/>
            <person name="Pop M."/>
            <person name="Porcelli D."/>
            <person name="Powell J.R."/>
            <person name="Prohaska S."/>
            <person name="Pruitt K."/>
            <person name="Puig M."/>
            <person name="Quesneville H."/>
            <person name="Ram K.R."/>
            <person name="Rand D."/>
            <person name="Rasmussen M.D."/>
            <person name="Reed L.K."/>
            <person name="Reenan R."/>
            <person name="Reily A."/>
            <person name="Remington K.A."/>
            <person name="Rieger T.T."/>
            <person name="Ritchie M.G."/>
            <person name="Robin C."/>
            <person name="Rogers Y.H."/>
            <person name="Rohde C."/>
            <person name="Rozas J."/>
            <person name="Rubenfield M.J."/>
            <person name="Ruiz A."/>
            <person name="Russo S."/>
            <person name="Salzberg S.L."/>
            <person name="Sanchez-Gracia A."/>
            <person name="Saranga D.J."/>
            <person name="Sato H."/>
            <person name="Schaeffer S.W."/>
            <person name="Schatz M.C."/>
            <person name="Schlenke T."/>
            <person name="Schwartz R."/>
            <person name="Segarra C."/>
            <person name="Singh R.S."/>
            <person name="Sirot L."/>
            <person name="Sirota M."/>
            <person name="Sisneros N.B."/>
            <person name="Smith C.D."/>
            <person name="Smith T.F."/>
            <person name="Spieth J."/>
            <person name="Stage D.E."/>
            <person name="Stark A."/>
            <person name="Stephan W."/>
            <person name="Strausberg R.L."/>
            <person name="Strempel S."/>
            <person name="Sturgill D."/>
            <person name="Sutton G."/>
            <person name="Sutton G.G."/>
            <person name="Tao W."/>
            <person name="Teichmann S."/>
            <person name="Tobari Y.N."/>
            <person name="Tomimura Y."/>
            <person name="Tsolas J.M."/>
            <person name="Valente V.L."/>
            <person name="Venter E."/>
            <person name="Venter J.C."/>
            <person name="Vicario S."/>
            <person name="Vieira F.G."/>
            <person name="Vilella A.J."/>
            <person name="Villasante A."/>
            <person name="Walenz B."/>
            <person name="Wang J."/>
            <person name="Wasserman M."/>
            <person name="Watts T."/>
            <person name="Wilson D."/>
            <person name="Wilson R.K."/>
            <person name="Wing R.A."/>
            <person name="Wolfner M.F."/>
            <person name="Wong A."/>
            <person name="Wong G.K."/>
            <person name="Wu C.I."/>
            <person name="Wu G."/>
            <person name="Yamamoto D."/>
            <person name="Yang H.P."/>
            <person name="Yang S.P."/>
            <person name="Yorke J.A."/>
            <person name="Yoshida K."/>
            <person name="Zdobnov E."/>
            <person name="Zhang P."/>
            <person name="Zhang Y."/>
            <person name="Zimin A.V."/>
            <person name="Baldwin J."/>
            <person name="Abdouelleil A."/>
            <person name="Abdulkadir J."/>
            <person name="Abebe A."/>
            <person name="Abera B."/>
            <person name="Abreu J."/>
            <person name="Acer S.C."/>
            <person name="Aftuck L."/>
            <person name="Alexander A."/>
            <person name="An P."/>
            <person name="Anderson E."/>
            <person name="Anderson S."/>
            <person name="Arachi H."/>
            <person name="Azer M."/>
            <person name="Bachantsang P."/>
            <person name="Barry A."/>
            <person name="Bayul T."/>
            <person name="Berlin A."/>
            <person name="Bessette D."/>
            <person name="Bloom T."/>
            <person name="Blye J."/>
            <person name="Boguslavskiy L."/>
            <person name="Bonnet C."/>
            <person name="Boukhgalter B."/>
            <person name="Bourzgui I."/>
            <person name="Brown A."/>
            <person name="Cahill P."/>
            <person name="Channer S."/>
            <person name="Cheshatsang Y."/>
            <person name="Chuda L."/>
            <person name="Citroen M."/>
            <person name="Collymore A."/>
            <person name="Cooke P."/>
            <person name="Costello M."/>
            <person name="D'Aco K."/>
            <person name="Daza R."/>
            <person name="De Haan G."/>
            <person name="DeGray S."/>
            <person name="DeMaso C."/>
            <person name="Dhargay N."/>
            <person name="Dooley K."/>
            <person name="Dooley E."/>
            <person name="Doricent M."/>
            <person name="Dorje P."/>
            <person name="Dorjee K."/>
            <person name="Dupes A."/>
            <person name="Elong R."/>
            <person name="Falk J."/>
            <person name="Farina A."/>
            <person name="Faro S."/>
            <person name="Ferguson D."/>
            <person name="Fisher S."/>
            <person name="Foley C.D."/>
            <person name="Franke A."/>
            <person name="Friedrich D."/>
            <person name="Gadbois L."/>
            <person name="Gearin G."/>
            <person name="Gearin C.R."/>
            <person name="Giannoukos G."/>
            <person name="Goode T."/>
            <person name="Graham J."/>
            <person name="Grandbois E."/>
            <person name="Grewal S."/>
            <person name="Gyaltsen K."/>
            <person name="Hafez N."/>
            <person name="Hagos B."/>
            <person name="Hall J."/>
            <person name="Henson C."/>
            <person name="Hollinger A."/>
            <person name="Honan T."/>
            <person name="Huard M.D."/>
            <person name="Hughes L."/>
            <person name="Hurhula B."/>
            <person name="Husby M.E."/>
            <person name="Kamat A."/>
            <person name="Kanga B."/>
            <person name="Kashin S."/>
            <person name="Khazanovich D."/>
            <person name="Kisner P."/>
            <person name="Lance K."/>
            <person name="Lara M."/>
            <person name="Lee W."/>
            <person name="Lennon N."/>
            <person name="Letendre F."/>
            <person name="LeVine R."/>
            <person name="Lipovsky A."/>
            <person name="Liu X."/>
            <person name="Liu J."/>
            <person name="Liu S."/>
            <person name="Lokyitsang T."/>
            <person name="Lokyitsang Y."/>
            <person name="Lubonja R."/>
            <person name="Lui A."/>
            <person name="MacDonald P."/>
            <person name="Magnisalis V."/>
            <person name="Maru K."/>
            <person name="Matthews C."/>
            <person name="McCusker W."/>
            <person name="McDonough S."/>
            <person name="Mehta T."/>
            <person name="Meldrim J."/>
            <person name="Meneus L."/>
            <person name="Mihai O."/>
            <person name="Mihalev A."/>
            <person name="Mihova T."/>
            <person name="Mittelman R."/>
            <person name="Mlenga V."/>
            <person name="Montmayeur A."/>
            <person name="Mulrain L."/>
            <person name="Navidi A."/>
            <person name="Naylor J."/>
            <person name="Negash T."/>
            <person name="Nguyen T."/>
            <person name="Nguyen N."/>
            <person name="Nicol R."/>
            <person name="Norbu C."/>
            <person name="Norbu N."/>
            <person name="Novod N."/>
            <person name="O'Neill B."/>
            <person name="Osman S."/>
            <person name="Markiewicz E."/>
            <person name="Oyono O.L."/>
            <person name="Patti C."/>
            <person name="Phunkhang P."/>
            <person name="Pierre F."/>
            <person name="Priest M."/>
            <person name="Raghuraman S."/>
            <person name="Rege F."/>
            <person name="Reyes R."/>
            <person name="Rise C."/>
            <person name="Rogov P."/>
            <person name="Ross K."/>
            <person name="Ryan E."/>
            <person name="Settipalli S."/>
            <person name="Shea T."/>
            <person name="Sherpa N."/>
            <person name="Shi L."/>
            <person name="Shih D."/>
            <person name="Sparrow T."/>
            <person name="Spaulding J."/>
            <person name="Stalker J."/>
            <person name="Stange-Thomann N."/>
            <person name="Stavropoulos S."/>
            <person name="Stone C."/>
            <person name="Strader C."/>
            <person name="Tesfaye S."/>
            <person name="Thomson T."/>
            <person name="Thoulutsang Y."/>
            <person name="Thoulutsang D."/>
            <person name="Topham K."/>
            <person name="Topping I."/>
            <person name="Tsamla T."/>
            <person name="Vassiliev H."/>
            <person name="Vo A."/>
            <person name="Wangchuk T."/>
            <person name="Wangdi T."/>
            <person name="Weiand M."/>
            <person name="Wilkinson J."/>
            <person name="Wilson A."/>
            <person name="Yadav S."/>
            <person name="Young G."/>
            <person name="Yu Q."/>
            <person name="Zembek L."/>
            <person name="Zhong D."/>
            <person name="Zimmer A."/>
            <person name="Zwirko Z."/>
            <person name="Jaffe D.B."/>
            <person name="Alvarez P."/>
            <person name="Brockman W."/>
            <person name="Butler J."/>
            <person name="Chin C."/>
            <person name="Gnerre S."/>
            <person name="Grabherr M."/>
            <person name="Kleber M."/>
            <person name="Mauceli E."/>
            <person name="MacCallum I."/>
        </authorList>
    </citation>
    <scope>NUCLEOTIDE SEQUENCE [LARGE SCALE GENOMIC DNA]</scope>
    <source>
        <strain evidence="11">Tucson 14024-0371.13</strain>
    </source>
</reference>
<evidence type="ECO:0000256" key="2">
    <source>
        <dbReference type="ARBA" id="ARBA00022771"/>
    </source>
</evidence>
<feature type="region of interest" description="Disordered" evidence="7">
    <location>
        <begin position="197"/>
        <end position="217"/>
    </location>
</feature>
<dbReference type="Pfam" id="PF24324">
    <property type="entry name" value="MYND_ZMYND11_ZMYD8"/>
    <property type="match status" value="1"/>
</dbReference>
<keyword evidence="2 5" id="KW-0863">Zinc-finger</keyword>
<organism evidence="10 11">
    <name type="scientific">Drosophila ananassae</name>
    <name type="common">Fruit fly</name>
    <dbReference type="NCBI Taxonomy" id="7217"/>
    <lineage>
        <taxon>Eukaryota</taxon>
        <taxon>Metazoa</taxon>
        <taxon>Ecdysozoa</taxon>
        <taxon>Arthropoda</taxon>
        <taxon>Hexapoda</taxon>
        <taxon>Insecta</taxon>
        <taxon>Pterygota</taxon>
        <taxon>Neoptera</taxon>
        <taxon>Endopterygota</taxon>
        <taxon>Diptera</taxon>
        <taxon>Brachycera</taxon>
        <taxon>Muscomorpha</taxon>
        <taxon>Ephydroidea</taxon>
        <taxon>Drosophilidae</taxon>
        <taxon>Drosophila</taxon>
        <taxon>Sophophora</taxon>
    </lineage>
</organism>
<accession>A0A0P8ZQD5</accession>
<evidence type="ECO:0000256" key="3">
    <source>
        <dbReference type="ARBA" id="ARBA00022833"/>
    </source>
</evidence>
<dbReference type="InterPro" id="IPR000313">
    <property type="entry name" value="PWWP_dom"/>
</dbReference>
<dbReference type="SUPFAM" id="SSF47370">
    <property type="entry name" value="Bromodomain"/>
    <property type="match status" value="1"/>
</dbReference>
<dbReference type="GO" id="GO:0003714">
    <property type="term" value="F:transcription corepressor activity"/>
    <property type="evidence" value="ECO:0007669"/>
    <property type="project" value="InterPro"/>
</dbReference>
<proteinExistence type="predicted"/>
<dbReference type="GO" id="GO:0005634">
    <property type="term" value="C:nucleus"/>
    <property type="evidence" value="ECO:0007669"/>
    <property type="project" value="TreeGrafter"/>
</dbReference>
<dbReference type="SUPFAM" id="SSF63748">
    <property type="entry name" value="Tudor/PWWP/MBT"/>
    <property type="match status" value="1"/>
</dbReference>
<keyword evidence="1" id="KW-0479">Metal-binding</keyword>
<dbReference type="InterPro" id="IPR002893">
    <property type="entry name" value="Znf_MYND"/>
</dbReference>
<dbReference type="PANTHER" id="PTHR46379">
    <property type="entry name" value="ZINC FINGER MYND DOMAIN-CONTAINING"/>
    <property type="match status" value="1"/>
</dbReference>
<evidence type="ECO:0000256" key="6">
    <source>
        <dbReference type="SAM" id="Coils"/>
    </source>
</evidence>
<evidence type="ECO:0000256" key="1">
    <source>
        <dbReference type="ARBA" id="ARBA00022723"/>
    </source>
</evidence>
<dbReference type="Proteomes" id="UP000007801">
    <property type="component" value="Unassembled WGS sequence"/>
</dbReference>
<evidence type="ECO:0000259" key="8">
    <source>
        <dbReference type="PROSITE" id="PS50812"/>
    </source>
</evidence>
<dbReference type="InterPro" id="IPR057053">
    <property type="entry name" value="MYND_ZMYND11_ZMYD8"/>
</dbReference>
<gene>
    <name evidence="10" type="primary">Dana\GF13391</name>
    <name evidence="10" type="synonym">dana_GLEANR_13406</name>
    <name evidence="10" type="ORF">GF13391</name>
</gene>
<feature type="coiled-coil region" evidence="6">
    <location>
        <begin position="546"/>
        <end position="580"/>
    </location>
</feature>
<keyword evidence="4" id="KW-0103">Bromodomain</keyword>
<evidence type="ECO:0000256" key="7">
    <source>
        <dbReference type="SAM" id="MobiDB-lite"/>
    </source>
</evidence>
<keyword evidence="11" id="KW-1185">Reference proteome</keyword>
<dbReference type="InterPro" id="IPR047268">
    <property type="entry name" value="PWWP_BS69"/>
</dbReference>
<feature type="region of interest" description="Disordered" evidence="7">
    <location>
        <begin position="489"/>
        <end position="513"/>
    </location>
</feature>
<feature type="compositionally biased region" description="Polar residues" evidence="7">
    <location>
        <begin position="160"/>
        <end position="172"/>
    </location>
</feature>
<dbReference type="PANTHER" id="PTHR46379:SF1">
    <property type="entry name" value="ZINC FINGER MYND DOMAIN-CONTAINING PROTEIN 11"/>
    <property type="match status" value="1"/>
</dbReference>
<evidence type="ECO:0000259" key="9">
    <source>
        <dbReference type="PROSITE" id="PS50865"/>
    </source>
</evidence>
<dbReference type="SUPFAM" id="SSF144232">
    <property type="entry name" value="HIT/MYND zinc finger-like"/>
    <property type="match status" value="1"/>
</dbReference>
<dbReference type="PROSITE" id="PS50865">
    <property type="entry name" value="ZF_MYND_2"/>
    <property type="match status" value="1"/>
</dbReference>
<dbReference type="PROSITE" id="PS50812">
    <property type="entry name" value="PWWP"/>
    <property type="match status" value="1"/>
</dbReference>
<dbReference type="GO" id="GO:0034243">
    <property type="term" value="P:regulation of transcription elongation by RNA polymerase II"/>
    <property type="evidence" value="ECO:0007669"/>
    <property type="project" value="InterPro"/>
</dbReference>
<keyword evidence="3" id="KW-0862">Zinc</keyword>
<dbReference type="SMR" id="A0A0P8ZQD5"/>
<keyword evidence="6" id="KW-0175">Coiled coil</keyword>
<dbReference type="CDD" id="cd05492">
    <property type="entry name" value="Bromo_ZMYND11"/>
    <property type="match status" value="1"/>
</dbReference>
<evidence type="ECO:0000256" key="4">
    <source>
        <dbReference type="ARBA" id="ARBA00023117"/>
    </source>
</evidence>
<feature type="compositionally biased region" description="Low complexity" evidence="7">
    <location>
        <begin position="501"/>
        <end position="512"/>
    </location>
</feature>
<sequence>MRSDFPPLAIRIWMHKLKKGVALPPATLEKCLVTKMSAEAATLSVANACERGILVPRTEGTRSKRVSLAFCQKLNSLSIPGNDPYCYECHLPGVLKECPSCIRSFHENCQRKEPEKPNYCVPSDKGQPYRLPQNESDKEAENNPSEEFTQSPTPEPLLDHNSNISQGHVTSDTPDFLKHENLEWDDDVFFVSERKGARQRKQANVKDEQHPNLDSDTSSELEYCTRCRLLKMASLHNPPQLDKQELACLLKYSWGIHHSWLTTDVSKYMAKNWNDRDRALVKRILFKTKILGLADIERSIAAKKYRYLTEFLMDLLDLQHNIAVFFGPKSVEYTATKWLLRDVTHDIREIRRCPDCFRYSHEANLSSLWFAKPCLQRHELVFAKQTGSPPWPAKVISVSKRKPIKYDVRFFGGSHSRALISERDIIPIESDIQSHIKPKNSKALSSALRELQCHMILSHYSASQFGFHADPAIAENLIQVALSHCNESSETPQWTKKRKLNSSTTEATSANSPVPNRVLPARRCSIAFRSEALQESRSSYADSVTYQNLASEIIQANEELVKCQSELAIMRQKLDAVKRKRWCHLCLEEAAFDCCFSASYCSGDCQRRDKRRHQTNCCQKPGAPARTPLT</sequence>
<feature type="domain" description="MYND-type" evidence="9">
    <location>
        <begin position="583"/>
        <end position="617"/>
    </location>
</feature>
<feature type="compositionally biased region" description="Basic and acidic residues" evidence="7">
    <location>
        <begin position="204"/>
        <end position="213"/>
    </location>
</feature>
<dbReference type="CDD" id="cd20159">
    <property type="entry name" value="PWWP_BS69"/>
    <property type="match status" value="1"/>
</dbReference>
<evidence type="ECO:0000256" key="5">
    <source>
        <dbReference type="PROSITE-ProRule" id="PRU00134"/>
    </source>
</evidence>
<protein>
    <submittedName>
        <fullName evidence="10">Uncharacterized protein, isoform B</fullName>
    </submittedName>
</protein>
<evidence type="ECO:0000313" key="11">
    <source>
        <dbReference type="Proteomes" id="UP000007801"/>
    </source>
</evidence>
<dbReference type="InterPro" id="IPR047269">
    <property type="entry name" value="ZMY11"/>
</dbReference>
<dbReference type="InterPro" id="IPR036427">
    <property type="entry name" value="Bromodomain-like_sf"/>
</dbReference>
<dbReference type="STRING" id="7217.A0A0P8ZQD5"/>
<dbReference type="Gene3D" id="2.30.30.140">
    <property type="match status" value="1"/>
</dbReference>
<dbReference type="GO" id="GO:0008270">
    <property type="term" value="F:zinc ion binding"/>
    <property type="evidence" value="ECO:0007669"/>
    <property type="project" value="UniProtKB-KW"/>
</dbReference>
<feature type="region of interest" description="Disordered" evidence="7">
    <location>
        <begin position="113"/>
        <end position="172"/>
    </location>
</feature>
<feature type="compositionally biased region" description="Polar residues" evidence="7">
    <location>
        <begin position="142"/>
        <end position="152"/>
    </location>
</feature>
<evidence type="ECO:0000313" key="10">
    <source>
        <dbReference type="EMBL" id="KPU76717.1"/>
    </source>
</evidence>
<dbReference type="EMBL" id="CH902619">
    <property type="protein sequence ID" value="KPU76717.1"/>
    <property type="molecule type" value="Genomic_DNA"/>
</dbReference>
<dbReference type="FunCoup" id="A0A0P8ZQD5">
    <property type="interactions" value="818"/>
</dbReference>
<dbReference type="AlphaFoldDB" id="A0A0P8ZQD5"/>
<dbReference type="SMART" id="SM00293">
    <property type="entry name" value="PWWP"/>
    <property type="match status" value="1"/>
</dbReference>
<feature type="domain" description="PWWP" evidence="8">
    <location>
        <begin position="377"/>
        <end position="431"/>
    </location>
</feature>
<dbReference type="GO" id="GO:0009966">
    <property type="term" value="P:regulation of signal transduction"/>
    <property type="evidence" value="ECO:0007669"/>
    <property type="project" value="TreeGrafter"/>
</dbReference>
<name>A0A0P8ZQD5_DROAN</name>